<feature type="region of interest" description="Disordered" evidence="1">
    <location>
        <begin position="627"/>
        <end position="666"/>
    </location>
</feature>
<feature type="compositionally biased region" description="Low complexity" evidence="1">
    <location>
        <begin position="724"/>
        <end position="740"/>
    </location>
</feature>
<feature type="compositionally biased region" description="Polar residues" evidence="1">
    <location>
        <begin position="519"/>
        <end position="537"/>
    </location>
</feature>
<gene>
    <name evidence="3" type="ORF">J437_LFUL006562</name>
</gene>
<dbReference type="Proteomes" id="UP000792457">
    <property type="component" value="Unassembled WGS sequence"/>
</dbReference>
<feature type="region of interest" description="Disordered" evidence="1">
    <location>
        <begin position="682"/>
        <end position="746"/>
    </location>
</feature>
<feature type="chain" id="PRO_5035449831" evidence="2">
    <location>
        <begin position="20"/>
        <end position="835"/>
    </location>
</feature>
<protein>
    <submittedName>
        <fullName evidence="3">Uncharacterized protein</fullName>
    </submittedName>
</protein>
<accession>A0A8K0K744</accession>
<feature type="compositionally biased region" description="Low complexity" evidence="1">
    <location>
        <begin position="108"/>
        <end position="121"/>
    </location>
</feature>
<sequence length="835" mass="91656">MERILLVFMLLAVGSLVNGEDVKGRQFSSDSFYITNPTQNHGDHIRFPDDGSTSADLDTAESMARLQGLQFFAIQNGNIPLLIYPISNGGETSSESTDDLHGMATAHQSQAKSSEGSSSAFEESLKNVAHGYIFPSSPETSHTDIFKQLMEAGSHGPAPEPYIIPTPQMNKPIESDPIIAIPIPSINIYKEDDGQQSLLTAYNIHQIPADHMLLSQNMDTVENQQQQSNPQYPTDINAIPLELQYLKDKPSHYHMVGPHQFLDEVNTEPPAEKEMPLPPPPFRDIQNPPLQPPPPMKASTYGPPKPMHGSSPGNHGNRYRPPMNRPPSPPHHPPYPPKGNSPHSKVPTKMGPPHHPFRLHPGPHQHHGGHHHHGHQHHPHSHHHPEPHYHHHHHDDHHRPPPKFPHYEIHEVKGHPGGHSHSNRPPPSTHKHPYNFHYRGPPKQGSLSSAPTRGSGIPGPPRPPFPNPESQSKPNSGFGPQKGSQPYGPPKSSSYNPPPNTNLVTSHPSITKAIFHSPEQPQHQNGEYSPSKDSLSYPNRPEYSIEISPTTHATPYQRPSDVSVSGSLSDSYVTGPPRVNYPDEEEEEEPSPPVEVYNSPSDAYQRGKQPLKAPVIVYKGVRPPVRVYQKPETGPPYHHLPNPHTIRGSQIRPSYSPSIESTWVNSASPPYYHQQRVRGSYSVASPSVSSKSTETSLTKSSKETHHITTASPFRYSPGAPSTGSSSSIDSFSSSSDDSSSWTPINAPAGAVPARGYHMSAPDLSRGLSYPTNHNSYYSSANSRADVEDLVLTDQSGSSHSLLSANTPLTTAGGNQMRLENNSEEVVSAVVLVKHR</sequence>
<keyword evidence="4" id="KW-1185">Reference proteome</keyword>
<dbReference type="AlphaFoldDB" id="A0A8K0K744"/>
<proteinExistence type="predicted"/>
<feature type="compositionally biased region" description="Pro residues" evidence="1">
    <location>
        <begin position="458"/>
        <end position="467"/>
    </location>
</feature>
<comment type="caution">
    <text evidence="3">The sequence shown here is derived from an EMBL/GenBank/DDBJ whole genome shotgun (WGS) entry which is preliminary data.</text>
</comment>
<feature type="compositionally biased region" description="Polar residues" evidence="1">
    <location>
        <begin position="647"/>
        <end position="666"/>
    </location>
</feature>
<feature type="region of interest" description="Disordered" evidence="1">
    <location>
        <begin position="268"/>
        <end position="608"/>
    </location>
</feature>
<reference evidence="3" key="2">
    <citation type="submission" date="2017-10" db="EMBL/GenBank/DDBJ databases">
        <title>Ladona fulva Genome sequencing and assembly.</title>
        <authorList>
            <person name="Murali S."/>
            <person name="Richards S."/>
            <person name="Bandaranaike D."/>
            <person name="Bellair M."/>
            <person name="Blankenburg K."/>
            <person name="Chao H."/>
            <person name="Dinh H."/>
            <person name="Doddapaneni H."/>
            <person name="Dugan-Rocha S."/>
            <person name="Elkadiri S."/>
            <person name="Gnanaolivu R."/>
            <person name="Hernandez B."/>
            <person name="Skinner E."/>
            <person name="Javaid M."/>
            <person name="Lee S."/>
            <person name="Li M."/>
            <person name="Ming W."/>
            <person name="Munidasa M."/>
            <person name="Muniz J."/>
            <person name="Nguyen L."/>
            <person name="Hughes D."/>
            <person name="Osuji N."/>
            <person name="Pu L.-L."/>
            <person name="Puazo M."/>
            <person name="Qu C."/>
            <person name="Quiroz J."/>
            <person name="Raj R."/>
            <person name="Weissenberger G."/>
            <person name="Xin Y."/>
            <person name="Zou X."/>
            <person name="Han Y."/>
            <person name="Worley K."/>
            <person name="Muzny D."/>
            <person name="Gibbs R."/>
        </authorList>
    </citation>
    <scope>NUCLEOTIDE SEQUENCE</scope>
    <source>
        <strain evidence="3">Sampled in the wild</strain>
    </source>
</reference>
<evidence type="ECO:0000313" key="3">
    <source>
        <dbReference type="EMBL" id="KAG8228941.1"/>
    </source>
</evidence>
<feature type="compositionally biased region" description="Pro residues" evidence="1">
    <location>
        <begin position="323"/>
        <end position="339"/>
    </location>
</feature>
<feature type="compositionally biased region" description="Low complexity" evidence="1">
    <location>
        <begin position="560"/>
        <end position="571"/>
    </location>
</feature>
<evidence type="ECO:0000313" key="4">
    <source>
        <dbReference type="Proteomes" id="UP000792457"/>
    </source>
</evidence>
<organism evidence="3 4">
    <name type="scientific">Ladona fulva</name>
    <name type="common">Scarce chaser dragonfly</name>
    <name type="synonym">Libellula fulva</name>
    <dbReference type="NCBI Taxonomy" id="123851"/>
    <lineage>
        <taxon>Eukaryota</taxon>
        <taxon>Metazoa</taxon>
        <taxon>Ecdysozoa</taxon>
        <taxon>Arthropoda</taxon>
        <taxon>Hexapoda</taxon>
        <taxon>Insecta</taxon>
        <taxon>Pterygota</taxon>
        <taxon>Palaeoptera</taxon>
        <taxon>Odonata</taxon>
        <taxon>Epiprocta</taxon>
        <taxon>Anisoptera</taxon>
        <taxon>Libelluloidea</taxon>
        <taxon>Libellulidae</taxon>
        <taxon>Ladona</taxon>
    </lineage>
</organism>
<feature type="compositionally biased region" description="Basic residues" evidence="1">
    <location>
        <begin position="355"/>
        <end position="396"/>
    </location>
</feature>
<keyword evidence="2" id="KW-0732">Signal</keyword>
<feature type="signal peptide" evidence="2">
    <location>
        <begin position="1"/>
        <end position="19"/>
    </location>
</feature>
<name>A0A8K0K744_LADFU</name>
<evidence type="ECO:0000256" key="2">
    <source>
        <dbReference type="SAM" id="SignalP"/>
    </source>
</evidence>
<feature type="compositionally biased region" description="Basic and acidic residues" evidence="1">
    <location>
        <begin position="405"/>
        <end position="414"/>
    </location>
</feature>
<evidence type="ECO:0000256" key="1">
    <source>
        <dbReference type="SAM" id="MobiDB-lite"/>
    </source>
</evidence>
<feature type="region of interest" description="Disordered" evidence="1">
    <location>
        <begin position="90"/>
        <end position="121"/>
    </location>
</feature>
<dbReference type="EMBL" id="KZ308398">
    <property type="protein sequence ID" value="KAG8228941.1"/>
    <property type="molecule type" value="Genomic_DNA"/>
</dbReference>
<reference evidence="3" key="1">
    <citation type="submission" date="2013-04" db="EMBL/GenBank/DDBJ databases">
        <authorList>
            <person name="Qu J."/>
            <person name="Murali S.C."/>
            <person name="Bandaranaike D."/>
            <person name="Bellair M."/>
            <person name="Blankenburg K."/>
            <person name="Chao H."/>
            <person name="Dinh H."/>
            <person name="Doddapaneni H."/>
            <person name="Downs B."/>
            <person name="Dugan-Rocha S."/>
            <person name="Elkadiri S."/>
            <person name="Gnanaolivu R.D."/>
            <person name="Hernandez B."/>
            <person name="Javaid M."/>
            <person name="Jayaseelan J.C."/>
            <person name="Lee S."/>
            <person name="Li M."/>
            <person name="Ming W."/>
            <person name="Munidasa M."/>
            <person name="Muniz J."/>
            <person name="Nguyen L."/>
            <person name="Ongeri F."/>
            <person name="Osuji N."/>
            <person name="Pu L.-L."/>
            <person name="Puazo M."/>
            <person name="Qu C."/>
            <person name="Quiroz J."/>
            <person name="Raj R."/>
            <person name="Weissenberger G."/>
            <person name="Xin Y."/>
            <person name="Zou X."/>
            <person name="Han Y."/>
            <person name="Richards S."/>
            <person name="Worley K."/>
            <person name="Muzny D."/>
            <person name="Gibbs R."/>
        </authorList>
    </citation>
    <scope>NUCLEOTIDE SEQUENCE</scope>
    <source>
        <strain evidence="3">Sampled in the wild</strain>
    </source>
</reference>
<feature type="compositionally biased region" description="Low complexity" evidence="1">
    <location>
        <begin position="682"/>
        <end position="699"/>
    </location>
</feature>